<evidence type="ECO:0000313" key="3">
    <source>
        <dbReference type="EMBL" id="CAF9922523.1"/>
    </source>
</evidence>
<gene>
    <name evidence="3" type="ORF">GOMPHAMPRED_002594</name>
</gene>
<name>A0A8H3IKS5_9LECA</name>
<protein>
    <submittedName>
        <fullName evidence="3">Uncharacterized protein</fullName>
    </submittedName>
</protein>
<feature type="transmembrane region" description="Helical" evidence="2">
    <location>
        <begin position="216"/>
        <end position="239"/>
    </location>
</feature>
<evidence type="ECO:0000256" key="2">
    <source>
        <dbReference type="SAM" id="Phobius"/>
    </source>
</evidence>
<reference evidence="3" key="1">
    <citation type="submission" date="2021-03" db="EMBL/GenBank/DDBJ databases">
        <authorList>
            <person name="Tagirdzhanova G."/>
        </authorList>
    </citation>
    <scope>NUCLEOTIDE SEQUENCE</scope>
</reference>
<feature type="region of interest" description="Disordered" evidence="1">
    <location>
        <begin position="249"/>
        <end position="378"/>
    </location>
</feature>
<dbReference type="OrthoDB" id="5429716at2759"/>
<evidence type="ECO:0000313" key="4">
    <source>
        <dbReference type="Proteomes" id="UP000664169"/>
    </source>
</evidence>
<keyword evidence="2" id="KW-0472">Membrane</keyword>
<evidence type="ECO:0000256" key="1">
    <source>
        <dbReference type="SAM" id="MobiDB-lite"/>
    </source>
</evidence>
<feature type="compositionally biased region" description="Polar residues" evidence="1">
    <location>
        <begin position="312"/>
        <end position="326"/>
    </location>
</feature>
<keyword evidence="2" id="KW-0812">Transmembrane</keyword>
<comment type="caution">
    <text evidence="3">The sequence shown here is derived from an EMBL/GenBank/DDBJ whole genome shotgun (WGS) entry which is preliminary data.</text>
</comment>
<dbReference type="EMBL" id="CAJPDQ010000018">
    <property type="protein sequence ID" value="CAF9922523.1"/>
    <property type="molecule type" value="Genomic_DNA"/>
</dbReference>
<organism evidence="3 4">
    <name type="scientific">Gomphillus americanus</name>
    <dbReference type="NCBI Taxonomy" id="1940652"/>
    <lineage>
        <taxon>Eukaryota</taxon>
        <taxon>Fungi</taxon>
        <taxon>Dikarya</taxon>
        <taxon>Ascomycota</taxon>
        <taxon>Pezizomycotina</taxon>
        <taxon>Lecanoromycetes</taxon>
        <taxon>OSLEUM clade</taxon>
        <taxon>Ostropomycetidae</taxon>
        <taxon>Ostropales</taxon>
        <taxon>Graphidaceae</taxon>
        <taxon>Gomphilloideae</taxon>
        <taxon>Gomphillus</taxon>
    </lineage>
</organism>
<proteinExistence type="predicted"/>
<feature type="compositionally biased region" description="Polar residues" evidence="1">
    <location>
        <begin position="338"/>
        <end position="378"/>
    </location>
</feature>
<accession>A0A8H3IKS5</accession>
<keyword evidence="2" id="KW-1133">Transmembrane helix</keyword>
<sequence length="378" mass="40111">MPTRVDLGPLTTVFTPAAACSTAYAENYRGTSYASDWGVICSTDSIVRFEIYQRSSCYPAAQDTLTDLEASVAFFSPGLQCPSGFTSACTVSRKNGDSAPTAIAQSNIWNNLEPGETAVGCCLSGLNCAFDDHFRCYGTPTIGHVYSGFTFDSNCVATPTTITVTSVPPTESPLGVANRVNLIINSNSAGGASETSASTGNHSSGDMHYLSIGAKIGIGVAVPVFALGVIAGLCLFFLLRRHKKVRTLQGKAPSNQAWVSPSRGQEGYTRQDHQHHPPMSELQAPRNGANDVPELGSKDPNELGSPDPYELSSLQATRLAPQQSSVPELGSPDPYELSSLQATRPVSQQSSITYANEIQGRPLNSNSLRQPNQGGQDR</sequence>
<feature type="compositionally biased region" description="Polar residues" evidence="1">
    <location>
        <begin position="252"/>
        <end position="263"/>
    </location>
</feature>
<dbReference type="Proteomes" id="UP000664169">
    <property type="component" value="Unassembled WGS sequence"/>
</dbReference>
<dbReference type="AlphaFoldDB" id="A0A8H3IKS5"/>
<keyword evidence="4" id="KW-1185">Reference proteome</keyword>